<keyword evidence="3" id="KW-0630">Potassium</keyword>
<proteinExistence type="predicted"/>
<sequence>MNRITTEMCENGYGRAGFARVLIEIEASSGLVDNVAVCYKSLGKSMELKVEYPWKPPICAHCKVFGHAFERCSKRPINDAEKVIRDEVNATKQVNDVKSNSSGNEWQYVNYRRFPGNDGVSNGYGEQRFFVGESSNSRGGYSGRSRGGMQGRGSGNQRFNRYAQAQYAPVKKTSEVKNESGKVSSQSNNGKGIMRGDGSAKGNEAVAKSANKYASLADDSEMEKNLEWEAMKDRINEVCSKGLVIGMEEKKNWPSELKEYYKKKMEKFVKNGNAELLKAKIKNFEKSIKHCSESIVMTAKRKTDSIDKSGLLAQGFGTRMEMYSTVMVLIALGRDTVVFPLSILSNYMRRSDGESSNISGHHQMVIWWAGLMRGVVSIALAFKQIASIEGLDEKFLRQAFTMAETKIASVESLDEKFVMQAFTMAETKVCSY</sequence>
<evidence type="ECO:0000256" key="5">
    <source>
        <dbReference type="SAM" id="MobiDB-lite"/>
    </source>
</evidence>
<keyword evidence="2" id="KW-0633">Potassium transport</keyword>
<dbReference type="PANTHER" id="PTHR10110">
    <property type="entry name" value="SODIUM/HYDROGEN EXCHANGER"/>
    <property type="match status" value="1"/>
</dbReference>
<dbReference type="AlphaFoldDB" id="A0A2U1N9U1"/>
<evidence type="ECO:0000256" key="2">
    <source>
        <dbReference type="ARBA" id="ARBA00022538"/>
    </source>
</evidence>
<dbReference type="GO" id="GO:0015385">
    <property type="term" value="F:sodium:proton antiporter activity"/>
    <property type="evidence" value="ECO:0007669"/>
    <property type="project" value="InterPro"/>
</dbReference>
<dbReference type="STRING" id="35608.A0A2U1N9U1"/>
<comment type="caution">
    <text evidence="6">The sequence shown here is derived from an EMBL/GenBank/DDBJ whole genome shotgun (WGS) entry which is preliminary data.</text>
</comment>
<feature type="region of interest" description="Disordered" evidence="5">
    <location>
        <begin position="171"/>
        <end position="204"/>
    </location>
</feature>
<evidence type="ECO:0000313" key="7">
    <source>
        <dbReference type="Proteomes" id="UP000245207"/>
    </source>
</evidence>
<reference evidence="6 7" key="1">
    <citation type="journal article" date="2018" name="Mol. Plant">
        <title>The genome of Artemisia annua provides insight into the evolution of Asteraceae family and artemisinin biosynthesis.</title>
        <authorList>
            <person name="Shen Q."/>
            <person name="Zhang L."/>
            <person name="Liao Z."/>
            <person name="Wang S."/>
            <person name="Yan T."/>
            <person name="Shi P."/>
            <person name="Liu M."/>
            <person name="Fu X."/>
            <person name="Pan Q."/>
            <person name="Wang Y."/>
            <person name="Lv Z."/>
            <person name="Lu X."/>
            <person name="Zhang F."/>
            <person name="Jiang W."/>
            <person name="Ma Y."/>
            <person name="Chen M."/>
            <person name="Hao X."/>
            <person name="Li L."/>
            <person name="Tang Y."/>
            <person name="Lv G."/>
            <person name="Zhou Y."/>
            <person name="Sun X."/>
            <person name="Brodelius P.E."/>
            <person name="Rose J.K.C."/>
            <person name="Tang K."/>
        </authorList>
    </citation>
    <scope>NUCLEOTIDE SEQUENCE [LARGE SCALE GENOMIC DNA]</scope>
    <source>
        <strain evidence="7">cv. Huhao1</strain>
        <tissue evidence="6">Leaf</tissue>
    </source>
</reference>
<dbReference type="Proteomes" id="UP000245207">
    <property type="component" value="Unassembled WGS sequence"/>
</dbReference>
<dbReference type="GO" id="GO:0015386">
    <property type="term" value="F:potassium:proton antiporter activity"/>
    <property type="evidence" value="ECO:0007669"/>
    <property type="project" value="TreeGrafter"/>
</dbReference>
<organism evidence="6 7">
    <name type="scientific">Artemisia annua</name>
    <name type="common">Sweet wormwood</name>
    <dbReference type="NCBI Taxonomy" id="35608"/>
    <lineage>
        <taxon>Eukaryota</taxon>
        <taxon>Viridiplantae</taxon>
        <taxon>Streptophyta</taxon>
        <taxon>Embryophyta</taxon>
        <taxon>Tracheophyta</taxon>
        <taxon>Spermatophyta</taxon>
        <taxon>Magnoliopsida</taxon>
        <taxon>eudicotyledons</taxon>
        <taxon>Gunneridae</taxon>
        <taxon>Pentapetalae</taxon>
        <taxon>asterids</taxon>
        <taxon>campanulids</taxon>
        <taxon>Asterales</taxon>
        <taxon>Asteraceae</taxon>
        <taxon>Asteroideae</taxon>
        <taxon>Anthemideae</taxon>
        <taxon>Artemisiinae</taxon>
        <taxon>Artemisia</taxon>
    </lineage>
</organism>
<dbReference type="OrthoDB" id="196264at2759"/>
<keyword evidence="4" id="KW-0406">Ion transport</keyword>
<protein>
    <submittedName>
        <fullName evidence="6">Cation/H+ exchanger, Cation/H+ exchanger, CPA1 family</fullName>
    </submittedName>
</protein>
<feature type="compositionally biased region" description="Polar residues" evidence="5">
    <location>
        <begin position="181"/>
        <end position="190"/>
    </location>
</feature>
<dbReference type="GO" id="GO:0051453">
    <property type="term" value="P:regulation of intracellular pH"/>
    <property type="evidence" value="ECO:0007669"/>
    <property type="project" value="TreeGrafter"/>
</dbReference>
<dbReference type="GO" id="GO:0005886">
    <property type="term" value="C:plasma membrane"/>
    <property type="evidence" value="ECO:0007669"/>
    <property type="project" value="TreeGrafter"/>
</dbReference>
<name>A0A2U1N9U1_ARTAN</name>
<dbReference type="EMBL" id="PKPP01003280">
    <property type="protein sequence ID" value="PWA70237.1"/>
    <property type="molecule type" value="Genomic_DNA"/>
</dbReference>
<evidence type="ECO:0000256" key="4">
    <source>
        <dbReference type="ARBA" id="ARBA00023065"/>
    </source>
</evidence>
<feature type="compositionally biased region" description="Gly residues" evidence="5">
    <location>
        <begin position="140"/>
        <end position="154"/>
    </location>
</feature>
<dbReference type="GO" id="GO:0098719">
    <property type="term" value="P:sodium ion import across plasma membrane"/>
    <property type="evidence" value="ECO:0007669"/>
    <property type="project" value="TreeGrafter"/>
</dbReference>
<evidence type="ECO:0000256" key="1">
    <source>
        <dbReference type="ARBA" id="ARBA00022448"/>
    </source>
</evidence>
<feature type="region of interest" description="Disordered" evidence="5">
    <location>
        <begin position="135"/>
        <end position="156"/>
    </location>
</feature>
<dbReference type="PANTHER" id="PTHR10110:SF179">
    <property type="entry name" value="SODIUM_HYDROGEN EXCHANGER 4"/>
    <property type="match status" value="1"/>
</dbReference>
<dbReference type="InterPro" id="IPR018422">
    <property type="entry name" value="Cation/H_exchanger_CPA1"/>
</dbReference>
<evidence type="ECO:0000313" key="6">
    <source>
        <dbReference type="EMBL" id="PWA70237.1"/>
    </source>
</evidence>
<evidence type="ECO:0000256" key="3">
    <source>
        <dbReference type="ARBA" id="ARBA00022958"/>
    </source>
</evidence>
<accession>A0A2U1N9U1</accession>
<gene>
    <name evidence="6" type="ORF">CTI12_AA291060</name>
</gene>
<keyword evidence="1" id="KW-0813">Transport</keyword>
<keyword evidence="7" id="KW-1185">Reference proteome</keyword>